<dbReference type="GO" id="GO:0016853">
    <property type="term" value="F:isomerase activity"/>
    <property type="evidence" value="ECO:0007669"/>
    <property type="project" value="UniProtKB-KW"/>
</dbReference>
<gene>
    <name evidence="3" type="ORF">DES53_104164</name>
</gene>
<dbReference type="Pfam" id="PF13905">
    <property type="entry name" value="Thioredoxin_8"/>
    <property type="match status" value="1"/>
</dbReference>
<evidence type="ECO:0000313" key="3">
    <source>
        <dbReference type="EMBL" id="RBP44345.1"/>
    </source>
</evidence>
<dbReference type="InterPro" id="IPR013766">
    <property type="entry name" value="Thioredoxin_domain"/>
</dbReference>
<accession>A0A366HP35</accession>
<comment type="caution">
    <text evidence="3">The sequence shown here is derived from an EMBL/GenBank/DDBJ whole genome shotgun (WGS) entry which is preliminary data.</text>
</comment>
<feature type="domain" description="Thioredoxin" evidence="2">
    <location>
        <begin position="21"/>
        <end position="176"/>
    </location>
</feature>
<keyword evidence="4" id="KW-1185">Reference proteome</keyword>
<feature type="signal peptide" evidence="1">
    <location>
        <begin position="1"/>
        <end position="27"/>
    </location>
</feature>
<proteinExistence type="predicted"/>
<organism evidence="3 4">
    <name type="scientific">Roseimicrobium gellanilyticum</name>
    <dbReference type="NCBI Taxonomy" id="748857"/>
    <lineage>
        <taxon>Bacteria</taxon>
        <taxon>Pseudomonadati</taxon>
        <taxon>Verrucomicrobiota</taxon>
        <taxon>Verrucomicrobiia</taxon>
        <taxon>Verrucomicrobiales</taxon>
        <taxon>Verrucomicrobiaceae</taxon>
        <taxon>Roseimicrobium</taxon>
    </lineage>
</organism>
<dbReference type="AlphaFoldDB" id="A0A366HP35"/>
<dbReference type="OrthoDB" id="192008at2"/>
<dbReference type="EMBL" id="QNRR01000004">
    <property type="protein sequence ID" value="RBP44345.1"/>
    <property type="molecule type" value="Genomic_DNA"/>
</dbReference>
<dbReference type="Gene3D" id="3.40.30.10">
    <property type="entry name" value="Glutaredoxin"/>
    <property type="match status" value="1"/>
</dbReference>
<feature type="chain" id="PRO_5017008215" evidence="1">
    <location>
        <begin position="28"/>
        <end position="196"/>
    </location>
</feature>
<dbReference type="InterPro" id="IPR012336">
    <property type="entry name" value="Thioredoxin-like_fold"/>
</dbReference>
<dbReference type="InterPro" id="IPR047262">
    <property type="entry name" value="PRX-like1"/>
</dbReference>
<evidence type="ECO:0000313" key="4">
    <source>
        <dbReference type="Proteomes" id="UP000253426"/>
    </source>
</evidence>
<evidence type="ECO:0000259" key="2">
    <source>
        <dbReference type="PROSITE" id="PS51352"/>
    </source>
</evidence>
<reference evidence="3 4" key="1">
    <citation type="submission" date="2018-06" db="EMBL/GenBank/DDBJ databases">
        <title>Genomic Encyclopedia of Type Strains, Phase IV (KMG-IV): sequencing the most valuable type-strain genomes for metagenomic binning, comparative biology and taxonomic classification.</title>
        <authorList>
            <person name="Goeker M."/>
        </authorList>
    </citation>
    <scope>NUCLEOTIDE SEQUENCE [LARGE SCALE GENOMIC DNA]</scope>
    <source>
        <strain evidence="3 4">DSM 25532</strain>
    </source>
</reference>
<keyword evidence="3" id="KW-0413">Isomerase</keyword>
<dbReference type="Proteomes" id="UP000253426">
    <property type="component" value="Unassembled WGS sequence"/>
</dbReference>
<protein>
    <submittedName>
        <fullName evidence="3">Thiol-disulfide isomerase/thioredoxin</fullName>
    </submittedName>
</protein>
<dbReference type="PANTHER" id="PTHR43640">
    <property type="entry name" value="OS07G0260300 PROTEIN"/>
    <property type="match status" value="1"/>
</dbReference>
<evidence type="ECO:0000256" key="1">
    <source>
        <dbReference type="SAM" id="SignalP"/>
    </source>
</evidence>
<dbReference type="PROSITE" id="PS51352">
    <property type="entry name" value="THIOREDOXIN_2"/>
    <property type="match status" value="1"/>
</dbReference>
<sequence>MPSLARTTSLFLALVFAHLPLAASAQAPDALLFPGADGKEHTPLVVPAEKKAAVLCFVSPYCPTSNNFVPELNRIVADYSGKFAFYFVHADPDVKLTDVLQHTEMNEIKATVLLDKEQKLAKLVQAKITPEVAVLAPDGKTTVYQGRVNDLYLGPTKRQRQATTKDLRDALDAIQEGKPVAHAKTEAMGCKISGMK</sequence>
<name>A0A366HP35_9BACT</name>
<dbReference type="RefSeq" id="WP_113958759.1">
    <property type="nucleotide sequence ID" value="NZ_QNRR01000004.1"/>
</dbReference>
<keyword evidence="1" id="KW-0732">Signal</keyword>
<dbReference type="InterPro" id="IPR036249">
    <property type="entry name" value="Thioredoxin-like_sf"/>
</dbReference>
<dbReference type="PANTHER" id="PTHR43640:SF1">
    <property type="entry name" value="THIOREDOXIN-DEPENDENT PEROXIREDOXIN"/>
    <property type="match status" value="1"/>
</dbReference>
<dbReference type="SUPFAM" id="SSF52833">
    <property type="entry name" value="Thioredoxin-like"/>
    <property type="match status" value="1"/>
</dbReference>